<dbReference type="InterPro" id="IPR013517">
    <property type="entry name" value="FG-GAP"/>
</dbReference>
<evidence type="ECO:0000256" key="4">
    <source>
        <dbReference type="SAM" id="Phobius"/>
    </source>
</evidence>
<dbReference type="InterPro" id="IPR038081">
    <property type="entry name" value="CalX-like_sf"/>
</dbReference>
<feature type="transmembrane region" description="Helical" evidence="4">
    <location>
        <begin position="807"/>
        <end position="830"/>
    </location>
</feature>
<keyword evidence="4" id="KW-0812">Transmembrane</keyword>
<keyword evidence="4" id="KW-1133">Transmembrane helix</keyword>
<dbReference type="GO" id="GO:0016020">
    <property type="term" value="C:membrane"/>
    <property type="evidence" value="ECO:0007669"/>
    <property type="project" value="InterPro"/>
</dbReference>
<gene>
    <name evidence="6" type="ORF">MNBD_GAMMA22-2245</name>
</gene>
<dbReference type="Pfam" id="PF17963">
    <property type="entry name" value="Big_9"/>
    <property type="match status" value="1"/>
</dbReference>
<organism evidence="6">
    <name type="scientific">hydrothermal vent metagenome</name>
    <dbReference type="NCBI Taxonomy" id="652676"/>
    <lineage>
        <taxon>unclassified sequences</taxon>
        <taxon>metagenomes</taxon>
        <taxon>ecological metagenomes</taxon>
    </lineage>
</organism>
<accession>A0A3B1AG13</accession>
<name>A0A3B1AG13_9ZZZZ</name>
<dbReference type="GO" id="GO:0007154">
    <property type="term" value="P:cell communication"/>
    <property type="evidence" value="ECO:0007669"/>
    <property type="project" value="InterPro"/>
</dbReference>
<dbReference type="PANTHER" id="PTHR44103:SF1">
    <property type="entry name" value="PROPROTEIN CONVERTASE P"/>
    <property type="match status" value="1"/>
</dbReference>
<feature type="domain" description="Calx-beta" evidence="5">
    <location>
        <begin position="549"/>
        <end position="666"/>
    </location>
</feature>
<proteinExistence type="predicted"/>
<feature type="domain" description="Calx-beta" evidence="5">
    <location>
        <begin position="433"/>
        <end position="536"/>
    </location>
</feature>
<sequence>MLIIPISTKNIVNRVFKFNYLLSSLLFLFFSLFSILSVAAPTFTGNTQKFDLGESGLNDMVAADFNQDGVMDVIISEYDGGANGSGVAAIEIRFGDVTGTGDFSNNLSLSGPTTGDGLTFNPDGLAVGDVDADGVLDVVITAGLSAPDINNTHLKTLIFKGEITGAPDNKKYALLAATPITIETPVPAHDVVIGFFNNDKFVDVVIAHELGLSLYTGTGAGVFSTTEVRIATSGSSNYATKIFAIDINNDQILDIITDREVLLNDYATNNSFVRQVAYGSLSNPPAKFKNFTIGDFNNDKLIDVAYVLYYTTLAESELVILQAESNGIDLNYIRKTAPKFTATSITALTSGDVDLDGNIDVLMTDYTQDAVYIFSGIGDGTFSTPTKVIIPPAINALPTIKPKLLVAINANSDRLLDIVTANDVDGQSSSLSVLLQDAPANELVVFERKKYEIAKPESNQDLTITVTRKYASATPPEITLLYRVKDGTAKNGIDFIAPTIATDLVFAAGQLTQSFIIKIVATNANVAVKNFTISLTEPSGLLVPANEFTTVSITNNNIELPLISFEFTNFERNEDSSLANAFVSLTRTLPAGFQNTETSVYLSTQVTSDLSAASAGKDFTPIIAANLQAPNIIFKANQTVAKLAVPIKIINDTIFEATEIFRVVLSQALNGTIASTNTATVTIIDDDIAPVNTIPIARKDSYTVVNDQLLTVRSIAGVLNNDFDNESNSLTANLIQDTAQVGDSLTLNFDGSFIYQPVLGFIGEVTFQYSVNDGMANSLPAIVTITVTKPAQEPIINSSGGGGGGCIVILSAHFDPVLPILLLISLYYVFRHRKFQNCLADHL</sequence>
<dbReference type="Gene3D" id="2.130.10.130">
    <property type="entry name" value="Integrin alpha, N-terminal"/>
    <property type="match status" value="2"/>
</dbReference>
<dbReference type="InterPro" id="IPR028994">
    <property type="entry name" value="Integrin_alpha_N"/>
</dbReference>
<evidence type="ECO:0000256" key="3">
    <source>
        <dbReference type="ARBA" id="ARBA00022837"/>
    </source>
</evidence>
<dbReference type="SUPFAM" id="SSF141072">
    <property type="entry name" value="CalX-like"/>
    <property type="match status" value="2"/>
</dbReference>
<dbReference type="Gene3D" id="2.60.40.2030">
    <property type="match status" value="2"/>
</dbReference>
<protein>
    <recommendedName>
        <fullName evidence="5">Calx-beta domain-containing protein</fullName>
    </recommendedName>
</protein>
<dbReference type="Pfam" id="PF13517">
    <property type="entry name" value="FG-GAP_3"/>
    <property type="match status" value="2"/>
</dbReference>
<evidence type="ECO:0000256" key="1">
    <source>
        <dbReference type="ARBA" id="ARBA00022729"/>
    </source>
</evidence>
<dbReference type="InterPro" id="IPR003644">
    <property type="entry name" value="Calx_beta"/>
</dbReference>
<dbReference type="PANTHER" id="PTHR44103">
    <property type="entry name" value="PROPROTEIN CONVERTASE P"/>
    <property type="match status" value="1"/>
</dbReference>
<dbReference type="EMBL" id="UOFS01000033">
    <property type="protein sequence ID" value="VAW97219.1"/>
    <property type="molecule type" value="Genomic_DNA"/>
</dbReference>
<dbReference type="SUPFAM" id="SSF69318">
    <property type="entry name" value="Integrin alpha N-terminal domain"/>
    <property type="match status" value="1"/>
</dbReference>
<evidence type="ECO:0000313" key="6">
    <source>
        <dbReference type="EMBL" id="VAW97219.1"/>
    </source>
</evidence>
<dbReference type="SMART" id="SM00237">
    <property type="entry name" value="Calx_beta"/>
    <property type="match status" value="2"/>
</dbReference>
<dbReference type="AlphaFoldDB" id="A0A3B1AG13"/>
<keyword evidence="4" id="KW-0472">Membrane</keyword>
<keyword evidence="3" id="KW-0106">Calcium</keyword>
<dbReference type="Pfam" id="PF03160">
    <property type="entry name" value="Calx-beta"/>
    <property type="match status" value="2"/>
</dbReference>
<evidence type="ECO:0000256" key="2">
    <source>
        <dbReference type="ARBA" id="ARBA00022737"/>
    </source>
</evidence>
<keyword evidence="1" id="KW-0732">Signal</keyword>
<dbReference type="NCBIfam" id="NF033191">
    <property type="entry name" value="JDVT-CTERM"/>
    <property type="match status" value="1"/>
</dbReference>
<evidence type="ECO:0000259" key="5">
    <source>
        <dbReference type="SMART" id="SM00237"/>
    </source>
</evidence>
<reference evidence="6" key="1">
    <citation type="submission" date="2018-06" db="EMBL/GenBank/DDBJ databases">
        <authorList>
            <person name="Zhirakovskaya E."/>
        </authorList>
    </citation>
    <scope>NUCLEOTIDE SEQUENCE</scope>
</reference>
<keyword evidence="2" id="KW-0677">Repeat</keyword>